<comment type="caution">
    <text evidence="1">The sequence shown here is derived from an EMBL/GenBank/DDBJ whole genome shotgun (WGS) entry which is preliminary data.</text>
</comment>
<evidence type="ECO:0000313" key="1">
    <source>
        <dbReference type="EMBL" id="RYP04863.1"/>
    </source>
</evidence>
<dbReference type="EMBL" id="QJNU01000191">
    <property type="protein sequence ID" value="RYP04863.1"/>
    <property type="molecule type" value="Genomic_DNA"/>
</dbReference>
<dbReference type="SUPFAM" id="SSF54909">
    <property type="entry name" value="Dimeric alpha+beta barrel"/>
    <property type="match status" value="1"/>
</dbReference>
<evidence type="ECO:0000313" key="2">
    <source>
        <dbReference type="Proteomes" id="UP000293360"/>
    </source>
</evidence>
<name>A0A4Q4THR8_9PEZI</name>
<protein>
    <submittedName>
        <fullName evidence="1">Uncharacterized protein</fullName>
    </submittedName>
</protein>
<gene>
    <name evidence="1" type="ORF">DL764_004186</name>
</gene>
<dbReference type="AlphaFoldDB" id="A0A4Q4THR8"/>
<sequence>MAPVTEVLRYTTKDGLADSDHQGTLLEASKTLLQQPGCKGVHSSPALEKDNKTQYVFIEWDSIDAHIAFTKKDIFGPFFEKFNAISKGSPNVYHASLSPEHPPVLHNAEGKGGARTSVVELLHAYFPGGEGFTADQMASAAKNVQEFLGQLPGNVKGHTGEVALGWVVEELEFKGEKSRAFILAIGWDSVEAHMKYRETEHFQKVVPLIRGLEGLKGTEMVHVSTKTW</sequence>
<dbReference type="Gene3D" id="3.30.70.100">
    <property type="match status" value="2"/>
</dbReference>
<dbReference type="InterPro" id="IPR011008">
    <property type="entry name" value="Dimeric_a/b-barrel"/>
</dbReference>
<organism evidence="1 2">
    <name type="scientific">Monosporascus ibericus</name>
    <dbReference type="NCBI Taxonomy" id="155417"/>
    <lineage>
        <taxon>Eukaryota</taxon>
        <taxon>Fungi</taxon>
        <taxon>Dikarya</taxon>
        <taxon>Ascomycota</taxon>
        <taxon>Pezizomycotina</taxon>
        <taxon>Sordariomycetes</taxon>
        <taxon>Xylariomycetidae</taxon>
        <taxon>Xylariales</taxon>
        <taxon>Xylariales incertae sedis</taxon>
        <taxon>Monosporascus</taxon>
    </lineage>
</organism>
<reference evidence="1 2" key="1">
    <citation type="submission" date="2018-06" db="EMBL/GenBank/DDBJ databases">
        <title>Complete Genomes of Monosporascus.</title>
        <authorList>
            <person name="Robinson A.J."/>
            <person name="Natvig D.O."/>
        </authorList>
    </citation>
    <scope>NUCLEOTIDE SEQUENCE [LARGE SCALE GENOMIC DNA]</scope>
    <source>
        <strain evidence="1 2">CBS 110550</strain>
    </source>
</reference>
<accession>A0A4Q4THR8</accession>
<dbReference type="OrthoDB" id="3830579at2759"/>
<dbReference type="STRING" id="155417.A0A4Q4THR8"/>
<proteinExistence type="predicted"/>
<keyword evidence="2" id="KW-1185">Reference proteome</keyword>
<dbReference type="Proteomes" id="UP000293360">
    <property type="component" value="Unassembled WGS sequence"/>
</dbReference>